<evidence type="ECO:0000256" key="1">
    <source>
        <dbReference type="SAM" id="MobiDB-lite"/>
    </source>
</evidence>
<dbReference type="Pfam" id="PF05193">
    <property type="entry name" value="Peptidase_M16_C"/>
    <property type="match status" value="1"/>
</dbReference>
<proteinExistence type="predicted"/>
<feature type="region of interest" description="Disordered" evidence="1">
    <location>
        <begin position="1"/>
        <end position="30"/>
    </location>
</feature>
<dbReference type="GO" id="GO:0046872">
    <property type="term" value="F:metal ion binding"/>
    <property type="evidence" value="ECO:0007669"/>
    <property type="project" value="InterPro"/>
</dbReference>
<comment type="caution">
    <text evidence="3">The sequence shown here is derived from an EMBL/GenBank/DDBJ whole genome shotgun (WGS) entry which is preliminary data.</text>
</comment>
<dbReference type="SUPFAM" id="SSF63411">
    <property type="entry name" value="LuxS/MPP-like metallohydrolase"/>
    <property type="match status" value="1"/>
</dbReference>
<name>A0A645F235_9ZZZZ</name>
<accession>A0A645F235</accession>
<dbReference type="InterPro" id="IPR011249">
    <property type="entry name" value="Metalloenz_LuxS/M16"/>
</dbReference>
<gene>
    <name evidence="3" type="ORF">SDC9_155647</name>
</gene>
<sequence length="214" mass="23158">MAAIAEETLPKDGASTIERDYGADDGDRAASPSIETAMEVSTPIFLCGYKCPAVGDGEEAIRSELVGNMASDILFGESSRLYAALYADGTINATFGGGYESMPGAAFICAGGESRNPRKVHLAIAEEAERLVLEGIDEEFYQQIRRATFGQMLRQLDSFENIAVATAQAAFRGADYYRFPEIFDSISKKNVVDFLRTNIVPDRACISIVNPKGE</sequence>
<organism evidence="3">
    <name type="scientific">bioreactor metagenome</name>
    <dbReference type="NCBI Taxonomy" id="1076179"/>
    <lineage>
        <taxon>unclassified sequences</taxon>
        <taxon>metagenomes</taxon>
        <taxon>ecological metagenomes</taxon>
    </lineage>
</organism>
<dbReference type="Gene3D" id="3.30.830.10">
    <property type="entry name" value="Metalloenzyme, LuxS/M16 peptidase-like"/>
    <property type="match status" value="1"/>
</dbReference>
<reference evidence="3" key="1">
    <citation type="submission" date="2019-08" db="EMBL/GenBank/DDBJ databases">
        <authorList>
            <person name="Kucharzyk K."/>
            <person name="Murdoch R.W."/>
            <person name="Higgins S."/>
            <person name="Loffler F."/>
        </authorList>
    </citation>
    <scope>NUCLEOTIDE SEQUENCE</scope>
</reference>
<feature type="compositionally biased region" description="Basic and acidic residues" evidence="1">
    <location>
        <begin position="17"/>
        <end position="28"/>
    </location>
</feature>
<dbReference type="EMBL" id="VSSQ01054412">
    <property type="protein sequence ID" value="MPN08365.1"/>
    <property type="molecule type" value="Genomic_DNA"/>
</dbReference>
<protein>
    <recommendedName>
        <fullName evidence="2">Peptidase M16 C-terminal domain-containing protein</fullName>
    </recommendedName>
</protein>
<evidence type="ECO:0000259" key="2">
    <source>
        <dbReference type="Pfam" id="PF05193"/>
    </source>
</evidence>
<dbReference type="InterPro" id="IPR007863">
    <property type="entry name" value="Peptidase_M16_C"/>
</dbReference>
<dbReference type="AlphaFoldDB" id="A0A645F235"/>
<evidence type="ECO:0000313" key="3">
    <source>
        <dbReference type="EMBL" id="MPN08365.1"/>
    </source>
</evidence>
<feature type="domain" description="Peptidase M16 C-terminal" evidence="2">
    <location>
        <begin position="31"/>
        <end position="146"/>
    </location>
</feature>